<dbReference type="InterPro" id="IPR005135">
    <property type="entry name" value="Endo/exonuclease/phosphatase"/>
</dbReference>
<keyword evidence="3" id="KW-1185">Reference proteome</keyword>
<accession>A0A195EL22</accession>
<name>A0A195EL22_9HYME</name>
<feature type="domain" description="Endonuclease/exonuclease/phosphatase" evidence="1">
    <location>
        <begin position="5"/>
        <end position="74"/>
    </location>
</feature>
<proteinExistence type="predicted"/>
<dbReference type="SUPFAM" id="SSF56219">
    <property type="entry name" value="DNase I-like"/>
    <property type="match status" value="1"/>
</dbReference>
<dbReference type="Proteomes" id="UP000078492">
    <property type="component" value="Unassembled WGS sequence"/>
</dbReference>
<dbReference type="AlphaFoldDB" id="A0A195EL22"/>
<dbReference type="EMBL" id="KQ978747">
    <property type="protein sequence ID" value="KYN28637.1"/>
    <property type="molecule type" value="Genomic_DNA"/>
</dbReference>
<organism evidence="2 3">
    <name type="scientific">Trachymyrmex cornetzi</name>
    <dbReference type="NCBI Taxonomy" id="471704"/>
    <lineage>
        <taxon>Eukaryota</taxon>
        <taxon>Metazoa</taxon>
        <taxon>Ecdysozoa</taxon>
        <taxon>Arthropoda</taxon>
        <taxon>Hexapoda</taxon>
        <taxon>Insecta</taxon>
        <taxon>Pterygota</taxon>
        <taxon>Neoptera</taxon>
        <taxon>Endopterygota</taxon>
        <taxon>Hymenoptera</taxon>
        <taxon>Apocrita</taxon>
        <taxon>Aculeata</taxon>
        <taxon>Formicoidea</taxon>
        <taxon>Formicidae</taxon>
        <taxon>Myrmicinae</taxon>
        <taxon>Trachymyrmex</taxon>
    </lineage>
</organism>
<dbReference type="GO" id="GO:0003824">
    <property type="term" value="F:catalytic activity"/>
    <property type="evidence" value="ECO:0007669"/>
    <property type="project" value="InterPro"/>
</dbReference>
<evidence type="ECO:0000259" key="1">
    <source>
        <dbReference type="Pfam" id="PF03372"/>
    </source>
</evidence>
<gene>
    <name evidence="2" type="ORF">ALC57_01890</name>
</gene>
<dbReference type="InterPro" id="IPR036691">
    <property type="entry name" value="Endo/exonu/phosph_ase_sf"/>
</dbReference>
<dbReference type="Gene3D" id="3.60.10.10">
    <property type="entry name" value="Endonuclease/exonuclease/phosphatase"/>
    <property type="match status" value="1"/>
</dbReference>
<reference evidence="2 3" key="1">
    <citation type="submission" date="2015-09" db="EMBL/GenBank/DDBJ databases">
        <title>Trachymyrmex cornetzi WGS genome.</title>
        <authorList>
            <person name="Nygaard S."/>
            <person name="Hu H."/>
            <person name="Boomsma J."/>
            <person name="Zhang G."/>
        </authorList>
    </citation>
    <scope>NUCLEOTIDE SEQUENCE [LARGE SCALE GENOMIC DNA]</scope>
    <source>
        <strain evidence="2">Tcor2-1</strain>
        <tissue evidence="2">Whole body</tissue>
    </source>
</reference>
<evidence type="ECO:0000313" key="3">
    <source>
        <dbReference type="Proteomes" id="UP000078492"/>
    </source>
</evidence>
<evidence type="ECO:0000313" key="2">
    <source>
        <dbReference type="EMBL" id="KYN28637.1"/>
    </source>
</evidence>
<protein>
    <recommendedName>
        <fullName evidence="1">Endonuclease/exonuclease/phosphatase domain-containing protein</fullName>
    </recommendedName>
</protein>
<dbReference type="Pfam" id="PF03372">
    <property type="entry name" value="Exo_endo_phos"/>
    <property type="match status" value="1"/>
</dbReference>
<sequence>MFKCLQWNCRGFSSKIREFSNWICNFDICCLQETWLKPNIITALAGYIVFRNDLKNVNDIYEGNGGGTAIICKSD</sequence>